<keyword evidence="1" id="KW-1133">Transmembrane helix</keyword>
<keyword evidence="3" id="KW-1185">Reference proteome</keyword>
<dbReference type="Proteomes" id="UP000314011">
    <property type="component" value="Unassembled WGS sequence"/>
</dbReference>
<accession>A0A5C5GGZ9</accession>
<dbReference type="OrthoDB" id="7907876at2"/>
<keyword evidence="1" id="KW-0472">Membrane</keyword>
<gene>
    <name evidence="2" type="ORF">FHY64_05630</name>
</gene>
<evidence type="ECO:0000313" key="2">
    <source>
        <dbReference type="EMBL" id="TNY32756.1"/>
    </source>
</evidence>
<comment type="caution">
    <text evidence="2">The sequence shown here is derived from an EMBL/GenBank/DDBJ whole genome shotgun (WGS) entry which is preliminary data.</text>
</comment>
<keyword evidence="1" id="KW-0812">Transmembrane</keyword>
<sequence>MGKKLLWFVALWVAGVGTLTIVAYGIRLMIL</sequence>
<proteinExistence type="predicted"/>
<protein>
    <submittedName>
        <fullName evidence="2">DUF2474 family protein</fullName>
    </submittedName>
</protein>
<reference evidence="2 3" key="1">
    <citation type="submission" date="2019-06" db="EMBL/GenBank/DDBJ databases">
        <title>Genome of new Rhodobacteraceae sp. SM1903.</title>
        <authorList>
            <person name="Ren X."/>
        </authorList>
    </citation>
    <scope>NUCLEOTIDE SEQUENCE [LARGE SCALE GENOMIC DNA]</scope>
    <source>
        <strain evidence="2 3">SM1903</strain>
    </source>
</reference>
<dbReference type="EMBL" id="VFFF01000001">
    <property type="protein sequence ID" value="TNY32756.1"/>
    <property type="molecule type" value="Genomic_DNA"/>
</dbReference>
<dbReference type="RefSeq" id="WP_140193439.1">
    <property type="nucleotide sequence ID" value="NZ_CP065915.1"/>
</dbReference>
<organism evidence="2 3">
    <name type="scientific">Pelagovum pacificum</name>
    <dbReference type="NCBI Taxonomy" id="2588711"/>
    <lineage>
        <taxon>Bacteria</taxon>
        <taxon>Pseudomonadati</taxon>
        <taxon>Pseudomonadota</taxon>
        <taxon>Alphaproteobacteria</taxon>
        <taxon>Rhodobacterales</taxon>
        <taxon>Paracoccaceae</taxon>
        <taxon>Pelagovum</taxon>
    </lineage>
</organism>
<name>A0A5C5GGZ9_9RHOB</name>
<evidence type="ECO:0000256" key="1">
    <source>
        <dbReference type="SAM" id="Phobius"/>
    </source>
</evidence>
<dbReference type="AlphaFoldDB" id="A0A5C5GGZ9"/>
<evidence type="ECO:0000313" key="3">
    <source>
        <dbReference type="Proteomes" id="UP000314011"/>
    </source>
</evidence>
<feature type="transmembrane region" description="Helical" evidence="1">
    <location>
        <begin position="6"/>
        <end position="26"/>
    </location>
</feature>